<dbReference type="NCBIfam" id="TIGR01549">
    <property type="entry name" value="HAD-SF-IA-v1"/>
    <property type="match status" value="1"/>
</dbReference>
<proteinExistence type="predicted"/>
<gene>
    <name evidence="1" type="ORF">GCM10009839_76080</name>
</gene>
<reference evidence="1 2" key="1">
    <citation type="journal article" date="2019" name="Int. J. Syst. Evol. Microbiol.">
        <title>The Global Catalogue of Microorganisms (GCM) 10K type strain sequencing project: providing services to taxonomists for standard genome sequencing and annotation.</title>
        <authorList>
            <consortium name="The Broad Institute Genomics Platform"/>
            <consortium name="The Broad Institute Genome Sequencing Center for Infectious Disease"/>
            <person name="Wu L."/>
            <person name="Ma J."/>
        </authorList>
    </citation>
    <scope>NUCLEOTIDE SEQUENCE [LARGE SCALE GENOMIC DNA]</scope>
    <source>
        <strain evidence="1 2">JCM 16014</strain>
    </source>
</reference>
<dbReference type="Gene3D" id="3.40.50.1000">
    <property type="entry name" value="HAD superfamily/HAD-like"/>
    <property type="match status" value="1"/>
</dbReference>
<name>A0ABN2V9Z6_9ACTN</name>
<evidence type="ECO:0000313" key="2">
    <source>
        <dbReference type="Proteomes" id="UP001500751"/>
    </source>
</evidence>
<protein>
    <recommendedName>
        <fullName evidence="3">Hydrolase</fullName>
    </recommendedName>
</protein>
<dbReference type="SUPFAM" id="SSF56784">
    <property type="entry name" value="HAD-like"/>
    <property type="match status" value="1"/>
</dbReference>
<dbReference type="RefSeq" id="WP_344670567.1">
    <property type="nucleotide sequence ID" value="NZ_BAAAQN010000063.1"/>
</dbReference>
<dbReference type="InterPro" id="IPR036412">
    <property type="entry name" value="HAD-like_sf"/>
</dbReference>
<dbReference type="InterPro" id="IPR052898">
    <property type="entry name" value="ACAD10-like"/>
</dbReference>
<dbReference type="PANTHER" id="PTHR47829">
    <property type="entry name" value="HYDROLASE, PUTATIVE (AFU_ORTHOLOGUE AFUA_1G12880)-RELATED"/>
    <property type="match status" value="1"/>
</dbReference>
<accession>A0ABN2V9Z6</accession>
<dbReference type="CDD" id="cd02603">
    <property type="entry name" value="HAD_sEH-N_like"/>
    <property type="match status" value="1"/>
</dbReference>
<dbReference type="PRINTS" id="PR00413">
    <property type="entry name" value="HADHALOGNASE"/>
</dbReference>
<dbReference type="EMBL" id="BAAAQN010000063">
    <property type="protein sequence ID" value="GAA2055938.1"/>
    <property type="molecule type" value="Genomic_DNA"/>
</dbReference>
<sequence length="201" mass="22447">MAIRAIILDIGGVLEHNPSLGFDVKWEPEFGAGWPDRVGAVIEAGVIGAITLEQVHQQAAAALGVSVDRFEAYMDDAWIEYVGSYNAEVAEYWSARRAEGYVTAIISNSFVGAREREEAAHRFSELTDILVYSHEVGLQKPDPAIYELCLERLGMRPEETVFVDDHEPNCEAARALGMAVVHFRDTEQALRELDEILRENR</sequence>
<dbReference type="SFLD" id="SFLDG01129">
    <property type="entry name" value="C1.5:_HAD__Beta-PGM__Phosphata"/>
    <property type="match status" value="1"/>
</dbReference>
<dbReference type="InterPro" id="IPR006439">
    <property type="entry name" value="HAD-SF_hydro_IA"/>
</dbReference>
<dbReference type="NCBIfam" id="TIGR01509">
    <property type="entry name" value="HAD-SF-IA-v3"/>
    <property type="match status" value="1"/>
</dbReference>
<dbReference type="InterPro" id="IPR023214">
    <property type="entry name" value="HAD_sf"/>
</dbReference>
<dbReference type="Pfam" id="PF00702">
    <property type="entry name" value="Hydrolase"/>
    <property type="match status" value="1"/>
</dbReference>
<dbReference type="PANTHER" id="PTHR47829:SF1">
    <property type="entry name" value="HAD FAMILY PHOSPHATASE"/>
    <property type="match status" value="1"/>
</dbReference>
<dbReference type="SFLD" id="SFLDS00003">
    <property type="entry name" value="Haloacid_Dehalogenase"/>
    <property type="match status" value="1"/>
</dbReference>
<evidence type="ECO:0008006" key="3">
    <source>
        <dbReference type="Google" id="ProtNLM"/>
    </source>
</evidence>
<dbReference type="Gene3D" id="1.10.150.240">
    <property type="entry name" value="Putative phosphatase, domain 2"/>
    <property type="match status" value="1"/>
</dbReference>
<comment type="caution">
    <text evidence="1">The sequence shown here is derived from an EMBL/GenBank/DDBJ whole genome shotgun (WGS) entry which is preliminary data.</text>
</comment>
<evidence type="ECO:0000313" key="1">
    <source>
        <dbReference type="EMBL" id="GAA2055938.1"/>
    </source>
</evidence>
<dbReference type="InterPro" id="IPR023198">
    <property type="entry name" value="PGP-like_dom2"/>
</dbReference>
<keyword evidence="2" id="KW-1185">Reference proteome</keyword>
<organism evidence="1 2">
    <name type="scientific">Catenulispora yoronensis</name>
    <dbReference type="NCBI Taxonomy" id="450799"/>
    <lineage>
        <taxon>Bacteria</taxon>
        <taxon>Bacillati</taxon>
        <taxon>Actinomycetota</taxon>
        <taxon>Actinomycetes</taxon>
        <taxon>Catenulisporales</taxon>
        <taxon>Catenulisporaceae</taxon>
        <taxon>Catenulispora</taxon>
    </lineage>
</organism>
<dbReference type="Proteomes" id="UP001500751">
    <property type="component" value="Unassembled WGS sequence"/>
</dbReference>